<proteinExistence type="predicted"/>
<sequence length="249" mass="27622">MTAVSSLILVLLVPIQLAHSLLPSNSNAADIFLHRGIHTSTCKRSTQLFGTIRFVGTATAQHSTPPIRTNDENKSLSSFLTTPASTPSLLGTEITRCRKIDEESGREVWECRQASVGWFGMTIAPVFINQIEKYPDEESVIISIIDARTEVEQGGRLGNTFVSAMKRSKFEGRNIVTWKEQDNSTSNQIYALEGSLTLTLTINLPPFLPLPPGFNTIGSKIVERTCTDRLKLSLRSLSDAYYEWTDLDN</sequence>
<dbReference type="Proteomes" id="UP001530293">
    <property type="component" value="Unassembled WGS sequence"/>
</dbReference>
<comment type="caution">
    <text evidence="3">The sequence shown here is derived from an EMBL/GenBank/DDBJ whole genome shotgun (WGS) entry which is preliminary data.</text>
</comment>
<organism evidence="3 4">
    <name type="scientific">Discostella pseudostelligera</name>
    <dbReference type="NCBI Taxonomy" id="259834"/>
    <lineage>
        <taxon>Eukaryota</taxon>
        <taxon>Sar</taxon>
        <taxon>Stramenopiles</taxon>
        <taxon>Ochrophyta</taxon>
        <taxon>Bacillariophyta</taxon>
        <taxon>Coscinodiscophyceae</taxon>
        <taxon>Thalassiosirophycidae</taxon>
        <taxon>Stephanodiscales</taxon>
        <taxon>Stephanodiscaceae</taxon>
        <taxon>Discostella</taxon>
    </lineage>
</organism>
<protein>
    <submittedName>
        <fullName evidence="3">Uncharacterized protein</fullName>
    </submittedName>
</protein>
<evidence type="ECO:0000256" key="1">
    <source>
        <dbReference type="SAM" id="MobiDB-lite"/>
    </source>
</evidence>
<evidence type="ECO:0000313" key="4">
    <source>
        <dbReference type="Proteomes" id="UP001530293"/>
    </source>
</evidence>
<feature type="signal peptide" evidence="2">
    <location>
        <begin position="1"/>
        <end position="20"/>
    </location>
</feature>
<gene>
    <name evidence="3" type="ORF">ACHAWU_008351</name>
</gene>
<reference evidence="3 4" key="1">
    <citation type="submission" date="2024-10" db="EMBL/GenBank/DDBJ databases">
        <title>Updated reference genomes for cyclostephanoid diatoms.</title>
        <authorList>
            <person name="Roberts W.R."/>
            <person name="Alverson A.J."/>
        </authorList>
    </citation>
    <scope>NUCLEOTIDE SEQUENCE [LARGE SCALE GENOMIC DNA]</scope>
    <source>
        <strain evidence="3 4">AJA232-27</strain>
    </source>
</reference>
<evidence type="ECO:0000313" key="3">
    <source>
        <dbReference type="EMBL" id="KAL3758597.1"/>
    </source>
</evidence>
<dbReference type="EMBL" id="JALLBG020000228">
    <property type="protein sequence ID" value="KAL3758597.1"/>
    <property type="molecule type" value="Genomic_DNA"/>
</dbReference>
<keyword evidence="2" id="KW-0732">Signal</keyword>
<name>A0ABD3M4P8_9STRA</name>
<dbReference type="AlphaFoldDB" id="A0ABD3M4P8"/>
<evidence type="ECO:0000256" key="2">
    <source>
        <dbReference type="SAM" id="SignalP"/>
    </source>
</evidence>
<feature type="region of interest" description="Disordered" evidence="1">
    <location>
        <begin position="62"/>
        <end position="83"/>
    </location>
</feature>
<keyword evidence="4" id="KW-1185">Reference proteome</keyword>
<accession>A0ABD3M4P8</accession>
<feature type="chain" id="PRO_5044771679" evidence="2">
    <location>
        <begin position="21"/>
        <end position="249"/>
    </location>
</feature>